<dbReference type="Proteomes" id="UP000184600">
    <property type="component" value="Unassembled WGS sequence"/>
</dbReference>
<name>A0A1M7YYY3_9VIBR</name>
<protein>
    <recommendedName>
        <fullName evidence="3">Phage protein</fullName>
    </recommendedName>
</protein>
<evidence type="ECO:0000313" key="2">
    <source>
        <dbReference type="Proteomes" id="UP000184600"/>
    </source>
</evidence>
<reference evidence="2" key="1">
    <citation type="submission" date="2016-12" db="EMBL/GenBank/DDBJ databases">
        <authorList>
            <person name="Rodrigo-Torres L."/>
            <person name="Arahal R.D."/>
            <person name="Lucena T."/>
        </authorList>
    </citation>
    <scope>NUCLEOTIDE SEQUENCE [LARGE SCALE GENOMIC DNA]</scope>
</reference>
<dbReference type="RefSeq" id="WP_073585035.1">
    <property type="nucleotide sequence ID" value="NZ_AP024897.1"/>
</dbReference>
<evidence type="ECO:0008006" key="3">
    <source>
        <dbReference type="Google" id="ProtNLM"/>
    </source>
</evidence>
<evidence type="ECO:0000313" key="1">
    <source>
        <dbReference type="EMBL" id="SHO57773.1"/>
    </source>
</evidence>
<dbReference type="AlphaFoldDB" id="A0A1M7YYY3"/>
<keyword evidence="2" id="KW-1185">Reference proteome</keyword>
<proteinExistence type="predicted"/>
<gene>
    <name evidence="1" type="ORF">VQ7734_03543</name>
</gene>
<accession>A0A1M7YYY3</accession>
<organism evidence="1 2">
    <name type="scientific">Vibrio quintilis</name>
    <dbReference type="NCBI Taxonomy" id="1117707"/>
    <lineage>
        <taxon>Bacteria</taxon>
        <taxon>Pseudomonadati</taxon>
        <taxon>Pseudomonadota</taxon>
        <taxon>Gammaproteobacteria</taxon>
        <taxon>Vibrionales</taxon>
        <taxon>Vibrionaceae</taxon>
        <taxon>Vibrio</taxon>
    </lineage>
</organism>
<dbReference type="STRING" id="1117707.VQ7734_03543"/>
<sequence>MKVTYEGRVFDSFSDALMLEAGIPESVITSAQQEQAVIDIQTKRRKAYIAESDPLYMEWQYDQTPQKEQQWRDKVAEIKKRYPLPAAE</sequence>
<dbReference type="EMBL" id="FRFG01000048">
    <property type="protein sequence ID" value="SHO57773.1"/>
    <property type="molecule type" value="Genomic_DNA"/>
</dbReference>
<dbReference type="OrthoDB" id="7008478at2"/>